<accession>A0A420WQW0</accession>
<evidence type="ECO:0000256" key="7">
    <source>
        <dbReference type="ARBA" id="ARBA00074848"/>
    </source>
</evidence>
<sequence>MNHDFATLRATFTFPTTIRFGAGSISLLPRTCAELGMQRPLLVTDPGLAGLPMLTAMLEDCRKAGLGAELFSDVKPNPTGGNVEAGLKAFRAGQHDGVVVVGGGSAMDAGKVIAFMAGQSLPVWHFDDAGPGWKDASLQGIAPIVAVPTTAGTGSEVGRAGVIVNEETHRKIIIFHPKMLPAVVIEDPALTVGLPPHLTAATGVDAFTHCLEAYCAPSFHPLAEGVAVEGMRLVKEYLPRACKEGTDIEARGQMLVAASMGATAFQKGLGGIHAISHPVGALYDTHHGLTNAVVMPYVLAFNRPAVEAKIGRLAAFLDIAGGFDGFMDWILAFRRDLGIPHTLAEIGVDAARSVEIGKYAADDPSAGGNPIPLTPSILQKLFEDAVAGRL</sequence>
<gene>
    <name evidence="11" type="ORF">BCL74_1167</name>
</gene>
<dbReference type="PROSITE" id="PS00060">
    <property type="entry name" value="ADH_IRON_2"/>
    <property type="match status" value="1"/>
</dbReference>
<evidence type="ECO:0000256" key="8">
    <source>
        <dbReference type="ARBA" id="ARBA00076680"/>
    </source>
</evidence>
<evidence type="ECO:0000313" key="11">
    <source>
        <dbReference type="EMBL" id="RKQ73379.1"/>
    </source>
</evidence>
<dbReference type="InterPro" id="IPR018211">
    <property type="entry name" value="ADH_Fe_CS"/>
</dbReference>
<dbReference type="GO" id="GO:0004022">
    <property type="term" value="F:alcohol dehydrogenase (NAD+) activity"/>
    <property type="evidence" value="ECO:0007669"/>
    <property type="project" value="UniProtKB-EC"/>
</dbReference>
<dbReference type="PANTHER" id="PTHR11496">
    <property type="entry name" value="ALCOHOL DEHYDROGENASE"/>
    <property type="match status" value="1"/>
</dbReference>
<dbReference type="OrthoDB" id="9815791at2"/>
<evidence type="ECO:0000256" key="1">
    <source>
        <dbReference type="ARBA" id="ARBA00001962"/>
    </source>
</evidence>
<reference evidence="11 12" key="1">
    <citation type="submission" date="2018-10" db="EMBL/GenBank/DDBJ databases">
        <title>Comparative analysis of microorganisms from saline springs in Andes Mountain Range, Colombia.</title>
        <authorList>
            <person name="Rubin E."/>
        </authorList>
    </citation>
    <scope>NUCLEOTIDE SEQUENCE [LARGE SCALE GENOMIC DNA]</scope>
    <source>
        <strain evidence="11 12">USBA 36</strain>
    </source>
</reference>
<keyword evidence="3" id="KW-0560">Oxidoreductase</keyword>
<evidence type="ECO:0000256" key="2">
    <source>
        <dbReference type="ARBA" id="ARBA00007358"/>
    </source>
</evidence>
<evidence type="ECO:0000313" key="12">
    <source>
        <dbReference type="Proteomes" id="UP000277424"/>
    </source>
</evidence>
<dbReference type="InterPro" id="IPR039697">
    <property type="entry name" value="Alcohol_dehydrogenase_Fe"/>
</dbReference>
<proteinExistence type="inferred from homology"/>
<keyword evidence="4" id="KW-0520">NAD</keyword>
<dbReference type="RefSeq" id="WP_121218230.1">
    <property type="nucleotide sequence ID" value="NZ_RBIG01000001.1"/>
</dbReference>
<evidence type="ECO:0000256" key="6">
    <source>
        <dbReference type="ARBA" id="ARBA00049243"/>
    </source>
</evidence>
<feature type="domain" description="Alcohol dehydrogenase iron-type/glycerol dehydrogenase GldA" evidence="9">
    <location>
        <begin position="15"/>
        <end position="188"/>
    </location>
</feature>
<feature type="domain" description="Fe-containing alcohol dehydrogenase-like C-terminal" evidence="10">
    <location>
        <begin position="199"/>
        <end position="385"/>
    </location>
</feature>
<comment type="caution">
    <text evidence="11">The sequence shown here is derived from an EMBL/GenBank/DDBJ whole genome shotgun (WGS) entry which is preliminary data.</text>
</comment>
<dbReference type="GO" id="GO:0046872">
    <property type="term" value="F:metal ion binding"/>
    <property type="evidence" value="ECO:0007669"/>
    <property type="project" value="InterPro"/>
</dbReference>
<comment type="cofactor">
    <cofactor evidence="1">
        <name>Fe cation</name>
        <dbReference type="ChEBI" id="CHEBI:24875"/>
    </cofactor>
</comment>
<comment type="catalytic activity">
    <reaction evidence="6">
        <text>a primary alcohol + NAD(+) = an aldehyde + NADH + H(+)</text>
        <dbReference type="Rhea" id="RHEA:10736"/>
        <dbReference type="ChEBI" id="CHEBI:15378"/>
        <dbReference type="ChEBI" id="CHEBI:15734"/>
        <dbReference type="ChEBI" id="CHEBI:17478"/>
        <dbReference type="ChEBI" id="CHEBI:57540"/>
        <dbReference type="ChEBI" id="CHEBI:57945"/>
        <dbReference type="EC" id="1.1.1.1"/>
    </reaction>
</comment>
<dbReference type="FunFam" id="3.40.50.1970:FF:000003">
    <property type="entry name" value="Alcohol dehydrogenase, iron-containing"/>
    <property type="match status" value="1"/>
</dbReference>
<dbReference type="CDD" id="cd14861">
    <property type="entry name" value="Fe-ADH-like"/>
    <property type="match status" value="1"/>
</dbReference>
<dbReference type="InterPro" id="IPR001670">
    <property type="entry name" value="ADH_Fe/GldA"/>
</dbReference>
<dbReference type="SUPFAM" id="SSF56796">
    <property type="entry name" value="Dehydroquinate synthase-like"/>
    <property type="match status" value="1"/>
</dbReference>
<dbReference type="Pfam" id="PF25137">
    <property type="entry name" value="ADH_Fe_C"/>
    <property type="match status" value="1"/>
</dbReference>
<evidence type="ECO:0000256" key="5">
    <source>
        <dbReference type="ARBA" id="ARBA00049164"/>
    </source>
</evidence>
<dbReference type="FunFam" id="1.20.1090.10:FF:000001">
    <property type="entry name" value="Aldehyde-alcohol dehydrogenase"/>
    <property type="match status" value="1"/>
</dbReference>
<name>A0A420WQW0_9PROT</name>
<dbReference type="Pfam" id="PF00465">
    <property type="entry name" value="Fe-ADH"/>
    <property type="match status" value="1"/>
</dbReference>
<dbReference type="EMBL" id="RBIG01000001">
    <property type="protein sequence ID" value="RKQ73379.1"/>
    <property type="molecule type" value="Genomic_DNA"/>
</dbReference>
<dbReference type="PANTHER" id="PTHR11496:SF102">
    <property type="entry name" value="ALCOHOL DEHYDROGENASE 4"/>
    <property type="match status" value="1"/>
</dbReference>
<comment type="similarity">
    <text evidence="2">Belongs to the iron-containing alcohol dehydrogenase family.</text>
</comment>
<dbReference type="PROSITE" id="PS00913">
    <property type="entry name" value="ADH_IRON_1"/>
    <property type="match status" value="1"/>
</dbReference>
<evidence type="ECO:0000256" key="3">
    <source>
        <dbReference type="ARBA" id="ARBA00023002"/>
    </source>
</evidence>
<dbReference type="InterPro" id="IPR056798">
    <property type="entry name" value="ADH_Fe_C"/>
</dbReference>
<comment type="catalytic activity">
    <reaction evidence="5">
        <text>a secondary alcohol + NAD(+) = a ketone + NADH + H(+)</text>
        <dbReference type="Rhea" id="RHEA:10740"/>
        <dbReference type="ChEBI" id="CHEBI:15378"/>
        <dbReference type="ChEBI" id="CHEBI:17087"/>
        <dbReference type="ChEBI" id="CHEBI:35681"/>
        <dbReference type="ChEBI" id="CHEBI:57540"/>
        <dbReference type="ChEBI" id="CHEBI:57945"/>
        <dbReference type="EC" id="1.1.1.1"/>
    </reaction>
</comment>
<evidence type="ECO:0000259" key="10">
    <source>
        <dbReference type="Pfam" id="PF25137"/>
    </source>
</evidence>
<protein>
    <recommendedName>
        <fullName evidence="7">Alcohol dehydrogenase 2</fullName>
    </recommendedName>
    <alternativeName>
        <fullName evidence="8">Alcohol dehydrogenase II</fullName>
    </alternativeName>
</protein>
<dbReference type="Proteomes" id="UP000277424">
    <property type="component" value="Unassembled WGS sequence"/>
</dbReference>
<dbReference type="AlphaFoldDB" id="A0A420WQW0"/>
<dbReference type="Gene3D" id="1.20.1090.10">
    <property type="entry name" value="Dehydroquinate synthase-like - alpha domain"/>
    <property type="match status" value="1"/>
</dbReference>
<evidence type="ECO:0000259" key="9">
    <source>
        <dbReference type="Pfam" id="PF00465"/>
    </source>
</evidence>
<organism evidence="11 12">
    <name type="scientific">Oceanibaculum indicum</name>
    <dbReference type="NCBI Taxonomy" id="526216"/>
    <lineage>
        <taxon>Bacteria</taxon>
        <taxon>Pseudomonadati</taxon>
        <taxon>Pseudomonadota</taxon>
        <taxon>Alphaproteobacteria</taxon>
        <taxon>Rhodospirillales</taxon>
        <taxon>Oceanibaculaceae</taxon>
        <taxon>Oceanibaculum</taxon>
    </lineage>
</organism>
<evidence type="ECO:0000256" key="4">
    <source>
        <dbReference type="ARBA" id="ARBA00023027"/>
    </source>
</evidence>
<dbReference type="Gene3D" id="3.40.50.1970">
    <property type="match status" value="1"/>
</dbReference>